<keyword evidence="2" id="KW-0051">Antiviral defense</keyword>
<organism evidence="4 5">
    <name type="scientific">Vibrio alfacsensis</name>
    <dbReference type="NCBI Taxonomy" id="1074311"/>
    <lineage>
        <taxon>Bacteria</taxon>
        <taxon>Pseudomonadati</taxon>
        <taxon>Pseudomonadota</taxon>
        <taxon>Gammaproteobacteria</taxon>
        <taxon>Vibrionales</taxon>
        <taxon>Vibrionaceae</taxon>
        <taxon>Vibrio</taxon>
    </lineage>
</organism>
<dbReference type="Proteomes" id="UP000262832">
    <property type="component" value="Chromosome I"/>
</dbReference>
<dbReference type="Pfam" id="PF22335">
    <property type="entry name" value="Cas10-Cmr2_palm2"/>
    <property type="match status" value="1"/>
</dbReference>
<protein>
    <recommendedName>
        <fullName evidence="3">Cas10/Cmr2 second palm domain-containing protein</fullName>
    </recommendedName>
</protein>
<dbReference type="EMBL" id="CP032093">
    <property type="protein sequence ID" value="AXY00922.1"/>
    <property type="molecule type" value="Genomic_DNA"/>
</dbReference>
<gene>
    <name evidence="4" type="ORF">D1115_06465</name>
</gene>
<evidence type="ECO:0000313" key="5">
    <source>
        <dbReference type="Proteomes" id="UP000262832"/>
    </source>
</evidence>
<dbReference type="InterPro" id="IPR054767">
    <property type="entry name" value="Cas10-Cmr2_palm2"/>
</dbReference>
<name>A0ABM6YSW8_9VIBR</name>
<evidence type="ECO:0000313" key="4">
    <source>
        <dbReference type="EMBL" id="AXY00922.1"/>
    </source>
</evidence>
<evidence type="ECO:0000259" key="3">
    <source>
        <dbReference type="Pfam" id="PF22335"/>
    </source>
</evidence>
<dbReference type="RefSeq" id="WP_128810755.1">
    <property type="nucleotide sequence ID" value="NZ_CP032093.1"/>
</dbReference>
<evidence type="ECO:0000256" key="2">
    <source>
        <dbReference type="ARBA" id="ARBA00023118"/>
    </source>
</evidence>
<keyword evidence="5" id="KW-1185">Reference proteome</keyword>
<accession>A0ABM6YSW8</accession>
<evidence type="ECO:0000256" key="1">
    <source>
        <dbReference type="ARBA" id="ARBA00022741"/>
    </source>
</evidence>
<reference evidence="4 5" key="1">
    <citation type="submission" date="2018-08" db="EMBL/GenBank/DDBJ databases">
        <title>Genomic taxonomy of the Vibrionaceae family.</title>
        <authorList>
            <person name="Gomez-Gil B."/>
            <person name="Tanaka M."/>
            <person name="Sawabe T."/>
            <person name="Enciso-Ibarra K."/>
        </authorList>
    </citation>
    <scope>NUCLEOTIDE SEQUENCE [LARGE SCALE GENOMIC DNA]</scope>
    <source>
        <strain evidence="4 5">CAIM 1831</strain>
    </source>
</reference>
<feature type="domain" description="Cas10/Cmr2 second palm" evidence="3">
    <location>
        <begin position="244"/>
        <end position="407"/>
    </location>
</feature>
<proteinExistence type="predicted"/>
<keyword evidence="1" id="KW-0547">Nucleotide-binding</keyword>
<dbReference type="InterPro" id="IPR043128">
    <property type="entry name" value="Rev_trsase/Diguanyl_cyclase"/>
</dbReference>
<dbReference type="Gene3D" id="3.30.70.270">
    <property type="match status" value="1"/>
</dbReference>
<sequence length="591" mass="66705">MIYVYLFEAKSIQKFLFNSGKLKDVISASERLDRLIDTSKNSILAQVLHSARLESDLFDANMANQPGLIRFLRCKGGAFYAYCEQPEPLQKLRSLWTLTVSQLFPSLTVTDALEQAETLIQAMDKGHKALAASRNAPQLSFPIAPAIAERYSRTGNASVPLGDLAKRATHAQESQDDSLDFETEKHRQAYQSFDLRDAAALQDRFTPESHIGEIYYPIDFEKEFDFDGSKESLIKSKREAIKDMALIHIDGNGLGLLLMALKTELSADDVDNYRNGFRTFSEALNVATEKAAKQSTQELLETIKPETRDNKGRFTLPMRPVVLGGDDVTLFCRADLALQYSRTFCKHFKLESEQALKPLFEHFLPKSTDLLPYITASGGVLFHKASHPFMQSHHLVEALCDQAKTLTKSIYGTGKVGPAALAMYRVSNATQLSFGEITETSSVHHRVEMGMQSYFVEEEAEEQTHKRNFGLLGKLCALSMEKDAPVSIAKWRQMATHIALDDMEEAKRIYHRCIEQCKNEQAKAQLSELLKRFVPEESTQKSTAPWCWTVEKENQYGEQESAQQTFINDLLIFAHYQPAKTVNLPDCRENI</sequence>